<proteinExistence type="predicted"/>
<dbReference type="SUPFAM" id="SSF53335">
    <property type="entry name" value="S-adenosyl-L-methionine-dependent methyltransferases"/>
    <property type="match status" value="1"/>
</dbReference>
<protein>
    <recommendedName>
        <fullName evidence="2">Methyltransferase type 11 domain-containing protein</fullName>
    </recommendedName>
</protein>
<evidence type="ECO:0008006" key="2">
    <source>
        <dbReference type="Google" id="ProtNLM"/>
    </source>
</evidence>
<dbReference type="EMBL" id="BARS01016916">
    <property type="protein sequence ID" value="GAF92163.1"/>
    <property type="molecule type" value="Genomic_DNA"/>
</dbReference>
<accession>X0TF36</accession>
<feature type="non-terminal residue" evidence="1">
    <location>
        <position position="1"/>
    </location>
</feature>
<dbReference type="InterPro" id="IPR029063">
    <property type="entry name" value="SAM-dependent_MTases_sf"/>
</dbReference>
<dbReference type="AlphaFoldDB" id="X0TF36"/>
<gene>
    <name evidence="1" type="ORF">S01H1_27739</name>
</gene>
<sequence length="194" mass="22332">LSALLLRRGRYVATETDPVQLITLANRFYRVPRVEVASLDARSERDAVPFRGQFESVVCVNVLEHIDNQEAALHNMFDILRPGGHLVLLVPRGKKLFGSLDQLVGHVRRYEPDELRAILRDNGFEVQSLRHFNRVGVLGWWLNGRILKRKRFGKLQLKLYDMLVWVFKRLDLLLPWSGLSVIAVAKRPAESDKV</sequence>
<dbReference type="Gene3D" id="3.40.50.150">
    <property type="entry name" value="Vaccinia Virus protein VP39"/>
    <property type="match status" value="1"/>
</dbReference>
<name>X0TF36_9ZZZZ</name>
<comment type="caution">
    <text evidence="1">The sequence shown here is derived from an EMBL/GenBank/DDBJ whole genome shotgun (WGS) entry which is preliminary data.</text>
</comment>
<reference evidence="1" key="1">
    <citation type="journal article" date="2014" name="Front. Microbiol.">
        <title>High frequency of phylogenetically diverse reductive dehalogenase-homologous genes in deep subseafloor sedimentary metagenomes.</title>
        <authorList>
            <person name="Kawai M."/>
            <person name="Futagami T."/>
            <person name="Toyoda A."/>
            <person name="Takaki Y."/>
            <person name="Nishi S."/>
            <person name="Hori S."/>
            <person name="Arai W."/>
            <person name="Tsubouchi T."/>
            <person name="Morono Y."/>
            <person name="Uchiyama I."/>
            <person name="Ito T."/>
            <person name="Fujiyama A."/>
            <person name="Inagaki F."/>
            <person name="Takami H."/>
        </authorList>
    </citation>
    <scope>NUCLEOTIDE SEQUENCE</scope>
    <source>
        <strain evidence="1">Expedition CK06-06</strain>
    </source>
</reference>
<dbReference type="Pfam" id="PF13489">
    <property type="entry name" value="Methyltransf_23"/>
    <property type="match status" value="1"/>
</dbReference>
<organism evidence="1">
    <name type="scientific">marine sediment metagenome</name>
    <dbReference type="NCBI Taxonomy" id="412755"/>
    <lineage>
        <taxon>unclassified sequences</taxon>
        <taxon>metagenomes</taxon>
        <taxon>ecological metagenomes</taxon>
    </lineage>
</organism>
<evidence type="ECO:0000313" key="1">
    <source>
        <dbReference type="EMBL" id="GAF92163.1"/>
    </source>
</evidence>